<evidence type="ECO:0000256" key="1">
    <source>
        <dbReference type="SAM" id="MobiDB-lite"/>
    </source>
</evidence>
<dbReference type="PRINTS" id="PR00625">
    <property type="entry name" value="JDOMAIN"/>
</dbReference>
<name>F4SC10_MELLP</name>
<feature type="compositionally biased region" description="Polar residues" evidence="1">
    <location>
        <begin position="375"/>
        <end position="387"/>
    </location>
</feature>
<dbReference type="RefSeq" id="XP_007418922.1">
    <property type="nucleotide sequence ID" value="XM_007418860.1"/>
</dbReference>
<feature type="compositionally biased region" description="Polar residues" evidence="1">
    <location>
        <begin position="267"/>
        <end position="293"/>
    </location>
</feature>
<organism evidence="4">
    <name type="scientific">Melampsora larici-populina (strain 98AG31 / pathotype 3-4-7)</name>
    <name type="common">Poplar leaf rust fungus</name>
    <dbReference type="NCBI Taxonomy" id="747676"/>
    <lineage>
        <taxon>Eukaryota</taxon>
        <taxon>Fungi</taxon>
        <taxon>Dikarya</taxon>
        <taxon>Basidiomycota</taxon>
        <taxon>Pucciniomycotina</taxon>
        <taxon>Pucciniomycetes</taxon>
        <taxon>Pucciniales</taxon>
        <taxon>Melampsoraceae</taxon>
        <taxon>Melampsora</taxon>
    </lineage>
</organism>
<dbReference type="SMART" id="SM00271">
    <property type="entry name" value="DnaJ"/>
    <property type="match status" value="1"/>
</dbReference>
<dbReference type="HOGENOM" id="CLU_465455_0_0_1"/>
<protein>
    <recommendedName>
        <fullName evidence="2">J domain-containing protein</fullName>
    </recommendedName>
</protein>
<dbReference type="GeneID" id="18933400"/>
<dbReference type="STRING" id="747676.F4SC10"/>
<evidence type="ECO:0000313" key="4">
    <source>
        <dbReference type="Proteomes" id="UP000001072"/>
    </source>
</evidence>
<dbReference type="eggNOG" id="KOG0714">
    <property type="taxonomic scope" value="Eukaryota"/>
</dbReference>
<dbReference type="PROSITE" id="PS00636">
    <property type="entry name" value="DNAJ_1"/>
    <property type="match status" value="1"/>
</dbReference>
<feature type="domain" description="J" evidence="2">
    <location>
        <begin position="45"/>
        <end position="112"/>
    </location>
</feature>
<feature type="region of interest" description="Disordered" evidence="1">
    <location>
        <begin position="449"/>
        <end position="493"/>
    </location>
</feature>
<dbReference type="PANTHER" id="PTHR44200:SF1">
    <property type="entry name" value="DNAJ HOMOLOG SUBFAMILY C MEMBER 7"/>
    <property type="match status" value="1"/>
</dbReference>
<dbReference type="EMBL" id="GL883198">
    <property type="protein sequence ID" value="EGF97817.1"/>
    <property type="molecule type" value="Genomic_DNA"/>
</dbReference>
<dbReference type="Proteomes" id="UP000001072">
    <property type="component" value="Unassembled WGS sequence"/>
</dbReference>
<dbReference type="InterPro" id="IPR036869">
    <property type="entry name" value="J_dom_sf"/>
</dbReference>
<feature type="compositionally biased region" description="Polar residues" evidence="1">
    <location>
        <begin position="426"/>
        <end position="435"/>
    </location>
</feature>
<feature type="compositionally biased region" description="Low complexity" evidence="1">
    <location>
        <begin position="246"/>
        <end position="266"/>
    </location>
</feature>
<dbReference type="Pfam" id="PF00226">
    <property type="entry name" value="DnaJ"/>
    <property type="match status" value="1"/>
</dbReference>
<feature type="compositionally biased region" description="Pro residues" evidence="1">
    <location>
        <begin position="233"/>
        <end position="245"/>
    </location>
</feature>
<dbReference type="InParanoid" id="F4SC10"/>
<dbReference type="OrthoDB" id="2507827at2759"/>
<dbReference type="AlphaFoldDB" id="F4SC10"/>
<dbReference type="Gene3D" id="1.10.287.110">
    <property type="entry name" value="DnaJ domain"/>
    <property type="match status" value="1"/>
</dbReference>
<feature type="compositionally biased region" description="Polar residues" evidence="1">
    <location>
        <begin position="220"/>
        <end position="230"/>
    </location>
</feature>
<feature type="compositionally biased region" description="Low complexity" evidence="1">
    <location>
        <begin position="315"/>
        <end position="334"/>
    </location>
</feature>
<dbReference type="InterPro" id="IPR018253">
    <property type="entry name" value="DnaJ_domain_CS"/>
</dbReference>
<sequence>MTKNPPIPHLLLHPHLQVDSRVLALFVLDVIFKVLVQHRSTDMSSYYQILNLHPLSTSSDIEKAYKKQALLHHPDRNRDGDQQLATERFQRISEAYQTLKDPIRRMKYDAKFATRSRSENTYFSTSNPRHSAPVPSFKPTRSTSTPAYDPSRPSRYSAAPPPTSSKKPTPQASTHEYTPQPSRSQTRPSSRPKPTFAASFDLPRTSASKAQQAPPFEFFTQPQNSSSFEFPSTPIPRSKPTPAPDFPSTTTTTTTTLPSHRTPLSSAYTKTPSASNRPAKQANTFYANKSRASSKPIPKETTGSSFFDIFSSKGSHSSKPTESRSSTSKPTFSKSPDDPDFLASAFAHLLSKSVPDPHPIKPIIPECFRETYPKFTSPSYHQDQFSRTSHKREEFRTRPDYPVHQSYQKKQDDFSQYIPSKPRPRSYSNTPNDSLHQWRKEVASNTMKYPKVEPLSMDDTSSEGEELYGVNWPPIKSKSRSNPSKDQESDLREDRYESLFRKVDPNHNQHLFEPKHHQAHHQRNPSENFPRRRRTYSASESVSVHFTHKQDHNPNHRHHDDVDKNRYGNQEWVRKEVRTFMVQNHW</sequence>
<dbReference type="CDD" id="cd06257">
    <property type="entry name" value="DnaJ"/>
    <property type="match status" value="1"/>
</dbReference>
<feature type="region of interest" description="Disordered" evidence="1">
    <location>
        <begin position="117"/>
        <end position="338"/>
    </location>
</feature>
<reference evidence="4" key="1">
    <citation type="journal article" date="2011" name="Proc. Natl. Acad. Sci. U.S.A.">
        <title>Obligate biotrophy features unraveled by the genomic analysis of rust fungi.</title>
        <authorList>
            <person name="Duplessis S."/>
            <person name="Cuomo C.A."/>
            <person name="Lin Y.-C."/>
            <person name="Aerts A."/>
            <person name="Tisserant E."/>
            <person name="Veneault-Fourrey C."/>
            <person name="Joly D.L."/>
            <person name="Hacquard S."/>
            <person name="Amselem J."/>
            <person name="Cantarel B.L."/>
            <person name="Chiu R."/>
            <person name="Coutinho P.M."/>
            <person name="Feau N."/>
            <person name="Field M."/>
            <person name="Frey P."/>
            <person name="Gelhaye E."/>
            <person name="Goldberg J."/>
            <person name="Grabherr M.G."/>
            <person name="Kodira C.D."/>
            <person name="Kohler A."/>
            <person name="Kuees U."/>
            <person name="Lindquist E.A."/>
            <person name="Lucas S.M."/>
            <person name="Mago R."/>
            <person name="Mauceli E."/>
            <person name="Morin E."/>
            <person name="Murat C."/>
            <person name="Pangilinan J.L."/>
            <person name="Park R."/>
            <person name="Pearson M."/>
            <person name="Quesneville H."/>
            <person name="Rouhier N."/>
            <person name="Sakthikumar S."/>
            <person name="Salamov A.A."/>
            <person name="Schmutz J."/>
            <person name="Selles B."/>
            <person name="Shapiro H."/>
            <person name="Tanguay P."/>
            <person name="Tuskan G.A."/>
            <person name="Henrissat B."/>
            <person name="Van de Peer Y."/>
            <person name="Rouze P."/>
            <person name="Ellis J.G."/>
            <person name="Dodds P.N."/>
            <person name="Schein J.E."/>
            <person name="Zhong S."/>
            <person name="Hamelin R.C."/>
            <person name="Grigoriev I.V."/>
            <person name="Szabo L.J."/>
            <person name="Martin F."/>
        </authorList>
    </citation>
    <scope>NUCLEOTIDE SEQUENCE [LARGE SCALE GENOMIC DNA]</scope>
    <source>
        <strain evidence="4">98AG31 / pathotype 3-4-7</strain>
    </source>
</reference>
<evidence type="ECO:0000259" key="2">
    <source>
        <dbReference type="PROSITE" id="PS50076"/>
    </source>
</evidence>
<accession>F4SC10</accession>
<dbReference type="SUPFAM" id="SSF46565">
    <property type="entry name" value="Chaperone J-domain"/>
    <property type="match status" value="1"/>
</dbReference>
<dbReference type="InterPro" id="IPR052758">
    <property type="entry name" value="SRC_co-chaperone"/>
</dbReference>
<dbReference type="VEuPathDB" id="FungiDB:MELLADRAFT_84222"/>
<gene>
    <name evidence="3" type="ORF">MELLADRAFT_84222</name>
</gene>
<feature type="region of interest" description="Disordered" evidence="1">
    <location>
        <begin position="512"/>
        <end position="538"/>
    </location>
</feature>
<proteinExistence type="predicted"/>
<dbReference type="InterPro" id="IPR001623">
    <property type="entry name" value="DnaJ_domain"/>
</dbReference>
<feature type="compositionally biased region" description="Basic and acidic residues" evidence="1">
    <location>
        <begin position="391"/>
        <end position="401"/>
    </location>
</feature>
<feature type="compositionally biased region" description="Polar residues" evidence="1">
    <location>
        <begin position="119"/>
        <end position="129"/>
    </location>
</feature>
<keyword evidence="4" id="KW-1185">Reference proteome</keyword>
<feature type="compositionally biased region" description="Low complexity" evidence="1">
    <location>
        <begin position="150"/>
        <end position="189"/>
    </location>
</feature>
<feature type="region of interest" description="Disordered" evidence="1">
    <location>
        <begin position="375"/>
        <end position="435"/>
    </location>
</feature>
<dbReference type="PROSITE" id="PS50076">
    <property type="entry name" value="DNAJ_2"/>
    <property type="match status" value="1"/>
</dbReference>
<feature type="compositionally biased region" description="Basic and acidic residues" evidence="1">
    <location>
        <begin position="483"/>
        <end position="493"/>
    </location>
</feature>
<evidence type="ECO:0000313" key="3">
    <source>
        <dbReference type="EMBL" id="EGF97817.1"/>
    </source>
</evidence>
<dbReference type="KEGG" id="mlr:MELLADRAFT_84222"/>
<dbReference type="PANTHER" id="PTHR44200">
    <property type="entry name" value="DNAJ HOMOLOG SUBFAMILY C MEMBER 7"/>
    <property type="match status" value="1"/>
</dbReference>